<proteinExistence type="predicted"/>
<accession>A0ACC0XA92</accession>
<reference evidence="2" key="1">
    <citation type="journal article" date="2023" name="G3 (Bethesda)">
        <title>Genome assembly and association tests identify interacting loci associated with vigor, precocity, and sex in interspecific pistachio rootstocks.</title>
        <authorList>
            <person name="Palmer W."/>
            <person name="Jacygrad E."/>
            <person name="Sagayaradj S."/>
            <person name="Cavanaugh K."/>
            <person name="Han R."/>
            <person name="Bertier L."/>
            <person name="Beede B."/>
            <person name="Kafkas S."/>
            <person name="Golino D."/>
            <person name="Preece J."/>
            <person name="Michelmore R."/>
        </authorList>
    </citation>
    <scope>NUCLEOTIDE SEQUENCE [LARGE SCALE GENOMIC DNA]</scope>
</reference>
<keyword evidence="2" id="KW-1185">Reference proteome</keyword>
<comment type="caution">
    <text evidence="1">The sequence shown here is derived from an EMBL/GenBank/DDBJ whole genome shotgun (WGS) entry which is preliminary data.</text>
</comment>
<gene>
    <name evidence="1" type="ORF">Pint_19790</name>
</gene>
<evidence type="ECO:0000313" key="2">
    <source>
        <dbReference type="Proteomes" id="UP001163603"/>
    </source>
</evidence>
<protein>
    <submittedName>
        <fullName evidence="1">Uncharacterized protein</fullName>
    </submittedName>
</protein>
<dbReference type="EMBL" id="CM047748">
    <property type="protein sequence ID" value="KAJ0013602.1"/>
    <property type="molecule type" value="Genomic_DNA"/>
</dbReference>
<organism evidence="1 2">
    <name type="scientific">Pistacia integerrima</name>
    <dbReference type="NCBI Taxonomy" id="434235"/>
    <lineage>
        <taxon>Eukaryota</taxon>
        <taxon>Viridiplantae</taxon>
        <taxon>Streptophyta</taxon>
        <taxon>Embryophyta</taxon>
        <taxon>Tracheophyta</taxon>
        <taxon>Spermatophyta</taxon>
        <taxon>Magnoliopsida</taxon>
        <taxon>eudicotyledons</taxon>
        <taxon>Gunneridae</taxon>
        <taxon>Pentapetalae</taxon>
        <taxon>rosids</taxon>
        <taxon>malvids</taxon>
        <taxon>Sapindales</taxon>
        <taxon>Anacardiaceae</taxon>
        <taxon>Pistacia</taxon>
    </lineage>
</organism>
<evidence type="ECO:0000313" key="1">
    <source>
        <dbReference type="EMBL" id="KAJ0013602.1"/>
    </source>
</evidence>
<dbReference type="Proteomes" id="UP001163603">
    <property type="component" value="Chromosome 13"/>
</dbReference>
<sequence>MGREGIQNIQLVEGNTSNLQTNLTDQGSRRDLRRSYLDKNLGENESGETGLLYGRAKDQNLRFRSRSKQVIDHEDAEQGELQSAVPVPVPNHEHQMSEDVSIWSTLWLVVKGYLGFCLAGQFHRSFAITSFVLKAILSLGYLLIGEYFPLHLILVAAFLDLIEIILTICNCHNNPLEILFFSSVQLIVTCSHFLLDYHKPSKPDDLRVQIDEDHHESLQSDFRRSPDDLASRVSETDRQTLRYSRKITVIIAFDFGYQNKELTYSSFVFTMQREAEDKERSTRLPDERPIANVELLFSGIQLLTTLLHLIFELKGVDDKKEHENGIHNGAEPPAEIQVNHNYLTFRSLRVNIYFHVHMRVTGKLLNKVIDLTMVTCYEQLFRKLGDEMFQAEKALWGDRPRWNVLYVDISDEAHYLREDEISWDEFCMAATEICIYRKEVRKELYRRWESMPRTSLKGSERALFT</sequence>
<name>A0ACC0XA92_9ROSI</name>